<comment type="caution">
    <text evidence="9">The sequence shown here is derived from an EMBL/GenBank/DDBJ whole genome shotgun (WGS) entry which is preliminary data.</text>
</comment>
<dbReference type="InterPro" id="IPR043452">
    <property type="entry name" value="BZIP46-like"/>
</dbReference>
<keyword evidence="2" id="KW-0938">Abscisic acid signaling pathway</keyword>
<accession>A0A833R7Q0</accession>
<dbReference type="PROSITE" id="PS50217">
    <property type="entry name" value="BZIP"/>
    <property type="match status" value="1"/>
</dbReference>
<evidence type="ECO:0000313" key="10">
    <source>
        <dbReference type="Proteomes" id="UP000623129"/>
    </source>
</evidence>
<evidence type="ECO:0000256" key="5">
    <source>
        <dbReference type="ARBA" id="ARBA00023163"/>
    </source>
</evidence>
<dbReference type="GO" id="GO:0009738">
    <property type="term" value="P:abscisic acid-activated signaling pathway"/>
    <property type="evidence" value="ECO:0007669"/>
    <property type="project" value="UniProtKB-KW"/>
</dbReference>
<dbReference type="PROSITE" id="PS00036">
    <property type="entry name" value="BZIP_BASIC"/>
    <property type="match status" value="1"/>
</dbReference>
<evidence type="ECO:0000259" key="8">
    <source>
        <dbReference type="PROSITE" id="PS50217"/>
    </source>
</evidence>
<keyword evidence="3" id="KW-0805">Transcription regulation</keyword>
<dbReference type="GO" id="GO:0045893">
    <property type="term" value="P:positive regulation of DNA-templated transcription"/>
    <property type="evidence" value="ECO:0007669"/>
    <property type="project" value="InterPro"/>
</dbReference>
<keyword evidence="5" id="KW-0804">Transcription</keyword>
<keyword evidence="6" id="KW-0539">Nucleus</keyword>
<dbReference type="SMART" id="SM00338">
    <property type="entry name" value="BRLZ"/>
    <property type="match status" value="1"/>
</dbReference>
<name>A0A833R7Q0_9POAL</name>
<dbReference type="GO" id="GO:0005634">
    <property type="term" value="C:nucleus"/>
    <property type="evidence" value="ECO:0007669"/>
    <property type="project" value="UniProtKB-SubCell"/>
</dbReference>
<feature type="region of interest" description="Disordered" evidence="7">
    <location>
        <begin position="139"/>
        <end position="163"/>
    </location>
</feature>
<keyword evidence="4" id="KW-0238">DNA-binding</keyword>
<dbReference type="AlphaFoldDB" id="A0A833R7Q0"/>
<evidence type="ECO:0000256" key="4">
    <source>
        <dbReference type="ARBA" id="ARBA00023125"/>
    </source>
</evidence>
<evidence type="ECO:0000256" key="2">
    <source>
        <dbReference type="ARBA" id="ARBA00022682"/>
    </source>
</evidence>
<organism evidence="9 10">
    <name type="scientific">Carex littledalei</name>
    <dbReference type="NCBI Taxonomy" id="544730"/>
    <lineage>
        <taxon>Eukaryota</taxon>
        <taxon>Viridiplantae</taxon>
        <taxon>Streptophyta</taxon>
        <taxon>Embryophyta</taxon>
        <taxon>Tracheophyta</taxon>
        <taxon>Spermatophyta</taxon>
        <taxon>Magnoliopsida</taxon>
        <taxon>Liliopsida</taxon>
        <taxon>Poales</taxon>
        <taxon>Cyperaceae</taxon>
        <taxon>Cyperoideae</taxon>
        <taxon>Cariceae</taxon>
        <taxon>Carex</taxon>
        <taxon>Carex subgen. Euthyceras</taxon>
    </lineage>
</organism>
<evidence type="ECO:0000256" key="3">
    <source>
        <dbReference type="ARBA" id="ARBA00023015"/>
    </source>
</evidence>
<feature type="domain" description="BZIP" evidence="8">
    <location>
        <begin position="85"/>
        <end position="139"/>
    </location>
</feature>
<dbReference type="OrthoDB" id="644067at2759"/>
<feature type="region of interest" description="Disordered" evidence="7">
    <location>
        <begin position="72"/>
        <end position="108"/>
    </location>
</feature>
<dbReference type="SUPFAM" id="SSF57959">
    <property type="entry name" value="Leucine zipper domain"/>
    <property type="match status" value="1"/>
</dbReference>
<feature type="compositionally biased region" description="Low complexity" evidence="7">
    <location>
        <begin position="140"/>
        <end position="149"/>
    </location>
</feature>
<proteinExistence type="predicted"/>
<dbReference type="GO" id="GO:0003677">
    <property type="term" value="F:DNA binding"/>
    <property type="evidence" value="ECO:0007669"/>
    <property type="project" value="UniProtKB-KW"/>
</dbReference>
<dbReference type="PANTHER" id="PTHR22952:SF175">
    <property type="entry name" value="PROTEIN ABSCISIC ACID-INSENSITIVE 5"/>
    <property type="match status" value="1"/>
</dbReference>
<protein>
    <submittedName>
        <fullName evidence="9">Protein FD-like protein</fullName>
    </submittedName>
</protein>
<evidence type="ECO:0000256" key="1">
    <source>
        <dbReference type="ARBA" id="ARBA00004123"/>
    </source>
</evidence>
<sequence>MEEVWKDLSLTTPSLSLLPLEPNTKSTGAKTNNASFSLTCQDLFRAPVTSCAQPFSPDNSELKFGLERNIDEGITSASAPAEDSVDRRRKRVMKNRESAARSRARKQAYTKQLQLEQGNLERENKTLKLEYAELKRKLDAQAQAPPQQATRKNVLQRTLSGPY</sequence>
<dbReference type="Pfam" id="PF00170">
    <property type="entry name" value="bZIP_1"/>
    <property type="match status" value="1"/>
</dbReference>
<comment type="subcellular location">
    <subcellularLocation>
        <location evidence="1">Nucleus</location>
    </subcellularLocation>
</comment>
<evidence type="ECO:0000256" key="6">
    <source>
        <dbReference type="ARBA" id="ARBA00023242"/>
    </source>
</evidence>
<evidence type="ECO:0000313" key="9">
    <source>
        <dbReference type="EMBL" id="KAF3336137.1"/>
    </source>
</evidence>
<keyword evidence="10" id="KW-1185">Reference proteome</keyword>
<evidence type="ECO:0000256" key="7">
    <source>
        <dbReference type="SAM" id="MobiDB-lite"/>
    </source>
</evidence>
<gene>
    <name evidence="9" type="ORF">FCM35_KLT20644</name>
</gene>
<dbReference type="CDD" id="cd14707">
    <property type="entry name" value="bZIP_plant_BZIP46"/>
    <property type="match status" value="1"/>
</dbReference>
<feature type="compositionally biased region" description="Polar residues" evidence="7">
    <location>
        <begin position="150"/>
        <end position="163"/>
    </location>
</feature>
<dbReference type="EMBL" id="SWLB01000008">
    <property type="protein sequence ID" value="KAF3336137.1"/>
    <property type="molecule type" value="Genomic_DNA"/>
</dbReference>
<dbReference type="InterPro" id="IPR004827">
    <property type="entry name" value="bZIP"/>
</dbReference>
<dbReference type="Proteomes" id="UP000623129">
    <property type="component" value="Unassembled WGS sequence"/>
</dbReference>
<dbReference type="PANTHER" id="PTHR22952">
    <property type="entry name" value="CAMP-RESPONSE ELEMENT BINDING PROTEIN-RELATED"/>
    <property type="match status" value="1"/>
</dbReference>
<dbReference type="PRINTS" id="PR00041">
    <property type="entry name" value="LEUZIPPRCREB"/>
</dbReference>
<dbReference type="Gene3D" id="1.20.5.170">
    <property type="match status" value="1"/>
</dbReference>
<reference evidence="9" key="1">
    <citation type="submission" date="2020-01" db="EMBL/GenBank/DDBJ databases">
        <title>Genome sequence of Kobresia littledalei, the first chromosome-level genome in the family Cyperaceae.</title>
        <authorList>
            <person name="Qu G."/>
        </authorList>
    </citation>
    <scope>NUCLEOTIDE SEQUENCE</scope>
    <source>
        <strain evidence="9">C.B.Clarke</strain>
        <tissue evidence="9">Leaf</tissue>
    </source>
</reference>
<dbReference type="InterPro" id="IPR046347">
    <property type="entry name" value="bZIP_sf"/>
</dbReference>
<dbReference type="GO" id="GO:0003700">
    <property type="term" value="F:DNA-binding transcription factor activity"/>
    <property type="evidence" value="ECO:0007669"/>
    <property type="project" value="InterPro"/>
</dbReference>